<comment type="similarity">
    <text evidence="1">Belongs to the SIMIBI class G3E GTPase family. ArgK/MeaB subfamily.</text>
</comment>
<dbReference type="PANTHER" id="PTHR23408:SF3">
    <property type="entry name" value="METHYLMALONIC ACIDURIA TYPE A PROTEIN, MITOCHONDRIAL"/>
    <property type="match status" value="1"/>
</dbReference>
<comment type="caution">
    <text evidence="2">The sequence shown here is derived from an EMBL/GenBank/DDBJ whole genome shotgun (WGS) entry which is preliminary data.</text>
</comment>
<keyword evidence="3" id="KW-1185">Reference proteome</keyword>
<gene>
    <name evidence="2" type="ORF">ATANTOWER_023866</name>
</gene>
<dbReference type="SUPFAM" id="SSF52540">
    <property type="entry name" value="P-loop containing nucleoside triphosphate hydrolases"/>
    <property type="match status" value="1"/>
</dbReference>
<protein>
    <submittedName>
        <fullName evidence="2">Uncharacterized protein</fullName>
    </submittedName>
</protein>
<dbReference type="Pfam" id="PF03308">
    <property type="entry name" value="MeaB"/>
    <property type="match status" value="1"/>
</dbReference>
<dbReference type="PANTHER" id="PTHR23408">
    <property type="entry name" value="METHYLMALONYL-COA MUTASE"/>
    <property type="match status" value="1"/>
</dbReference>
<accession>A0ABU7AVA3</accession>
<dbReference type="CDD" id="cd03114">
    <property type="entry name" value="MMAA-like"/>
    <property type="match status" value="1"/>
</dbReference>
<name>A0ABU7AVA3_9TELE</name>
<evidence type="ECO:0000256" key="1">
    <source>
        <dbReference type="ARBA" id="ARBA00009625"/>
    </source>
</evidence>
<reference evidence="2 3" key="1">
    <citation type="submission" date="2021-07" db="EMBL/GenBank/DDBJ databases">
        <authorList>
            <person name="Palmer J.M."/>
        </authorList>
    </citation>
    <scope>NUCLEOTIDE SEQUENCE [LARGE SCALE GENOMIC DNA]</scope>
    <source>
        <strain evidence="2 3">AT_MEX2019</strain>
        <tissue evidence="2">Muscle</tissue>
    </source>
</reference>
<proteinExistence type="inferred from homology"/>
<dbReference type="EMBL" id="JAHUTI010030039">
    <property type="protein sequence ID" value="MED6241681.1"/>
    <property type="molecule type" value="Genomic_DNA"/>
</dbReference>
<dbReference type="Gene3D" id="1.20.5.170">
    <property type="match status" value="1"/>
</dbReference>
<evidence type="ECO:0000313" key="2">
    <source>
        <dbReference type="EMBL" id="MED6241681.1"/>
    </source>
</evidence>
<dbReference type="InterPro" id="IPR005129">
    <property type="entry name" value="GTPase_ArgK"/>
</dbReference>
<evidence type="ECO:0000313" key="3">
    <source>
        <dbReference type="Proteomes" id="UP001345963"/>
    </source>
</evidence>
<dbReference type="InterPro" id="IPR027417">
    <property type="entry name" value="P-loop_NTPase"/>
</dbReference>
<dbReference type="Proteomes" id="UP001345963">
    <property type="component" value="Unassembled WGS sequence"/>
</dbReference>
<dbReference type="Gene3D" id="3.40.50.300">
    <property type="entry name" value="P-loop containing nucleotide triphosphate hydrolases"/>
    <property type="match status" value="1"/>
</dbReference>
<organism evidence="2 3">
    <name type="scientific">Ataeniobius toweri</name>
    <dbReference type="NCBI Taxonomy" id="208326"/>
    <lineage>
        <taxon>Eukaryota</taxon>
        <taxon>Metazoa</taxon>
        <taxon>Chordata</taxon>
        <taxon>Craniata</taxon>
        <taxon>Vertebrata</taxon>
        <taxon>Euteleostomi</taxon>
        <taxon>Actinopterygii</taxon>
        <taxon>Neopterygii</taxon>
        <taxon>Teleostei</taxon>
        <taxon>Neoteleostei</taxon>
        <taxon>Acanthomorphata</taxon>
        <taxon>Ovalentaria</taxon>
        <taxon>Atherinomorphae</taxon>
        <taxon>Cyprinodontiformes</taxon>
        <taxon>Goodeidae</taxon>
        <taxon>Ataeniobius</taxon>
    </lineage>
</organism>
<sequence length="294" mass="31789">MRRFSVRLFSHFSRPQFTAPRLATTCLLRQEGFRGSFPGFLPTIPHPSRHLRRGVSSTATSQHLQDLSGPEQRLLDKLYEGLISGQRASLAESITLVETQHPRKKELAQVLLQKVLAFRRQQESSSGGKPVAFRVGLSGPPGTGKSSFIEVMGKMLTGQGHKVAVLAVDPSSCTSGGSLLGDKTRMTELSRDMNAFIRPSPASGTLGGVTRTTNEAIVLCEGAGYDIVLVETVGVGQSEFAVADMVDMFVLLIPPAGGDELQLIEVMYMIHPLPSDSITLRLPLSGRNISDDCE</sequence>